<dbReference type="Proteomes" id="UP001214576">
    <property type="component" value="Unassembled WGS sequence"/>
</dbReference>
<protein>
    <submittedName>
        <fullName evidence="2">Uncharacterized protein</fullName>
    </submittedName>
</protein>
<dbReference type="EMBL" id="JAKZEL010000002">
    <property type="protein sequence ID" value="KAI4547609.1"/>
    <property type="molecule type" value="Genomic_DNA"/>
</dbReference>
<evidence type="ECO:0000313" key="3">
    <source>
        <dbReference type="Proteomes" id="UP001214576"/>
    </source>
</evidence>
<accession>A0AAD4UPD9</accession>
<gene>
    <name evidence="2" type="ORF">MG293_004164</name>
</gene>
<feature type="region of interest" description="Disordered" evidence="1">
    <location>
        <begin position="167"/>
        <end position="212"/>
    </location>
</feature>
<proteinExistence type="predicted"/>
<reference evidence="2" key="1">
    <citation type="submission" date="2022-03" db="EMBL/GenBank/DDBJ databases">
        <title>Genomic analyses of argali, domestic sheep and their hybrids provide insights into chromosomal evolution, heterosis and genetic basis of agronomic traits.</title>
        <authorList>
            <person name="Li M."/>
        </authorList>
    </citation>
    <scope>NUCLEOTIDE SEQUENCE</scope>
    <source>
        <strain evidence="2">CAU-MHL-2022a</strain>
        <tissue evidence="2">Skin</tissue>
    </source>
</reference>
<organism evidence="2 3">
    <name type="scientific">Ovis ammon polii</name>
    <dbReference type="NCBI Taxonomy" id="230172"/>
    <lineage>
        <taxon>Eukaryota</taxon>
        <taxon>Metazoa</taxon>
        <taxon>Chordata</taxon>
        <taxon>Craniata</taxon>
        <taxon>Vertebrata</taxon>
        <taxon>Euteleostomi</taxon>
        <taxon>Mammalia</taxon>
        <taxon>Eutheria</taxon>
        <taxon>Laurasiatheria</taxon>
        <taxon>Artiodactyla</taxon>
        <taxon>Ruminantia</taxon>
        <taxon>Pecora</taxon>
        <taxon>Bovidae</taxon>
        <taxon>Caprinae</taxon>
        <taxon>Ovis</taxon>
    </lineage>
</organism>
<name>A0AAD4UPD9_OVIAM</name>
<comment type="caution">
    <text evidence="2">The sequence shown here is derived from an EMBL/GenBank/DDBJ whole genome shotgun (WGS) entry which is preliminary data.</text>
</comment>
<sequence>MPLGSGPWSGECEMRQRAEACCSTPEPTGCKDEVESFEPNSRERRVLVRKPRWRVIASRRRHMLPPEVTLGAWTLRLHRRVYPVMQMPQGVCLGTPWWNAFPKVCVQGRLISMFAKARPRDDCPIGAGLSAFTDLVRSAKIKAVRGGCVSVKLFFSIWRRCQDVGTRNPDQKRREQLEPAQSQAWKAAGSRAPLEAAAPRKSRKANWTGLVG</sequence>
<dbReference type="AlphaFoldDB" id="A0AAD4UPD9"/>
<keyword evidence="3" id="KW-1185">Reference proteome</keyword>
<evidence type="ECO:0000256" key="1">
    <source>
        <dbReference type="SAM" id="MobiDB-lite"/>
    </source>
</evidence>
<evidence type="ECO:0000313" key="2">
    <source>
        <dbReference type="EMBL" id="KAI4547609.1"/>
    </source>
</evidence>